<keyword evidence="3" id="KW-0489">Methyltransferase</keyword>
<dbReference type="EMBL" id="JAUSUA010000003">
    <property type="protein sequence ID" value="MDQ0207530.1"/>
    <property type="molecule type" value="Genomic_DNA"/>
</dbReference>
<dbReference type="CDD" id="cd02440">
    <property type="entry name" value="AdoMet_MTases"/>
    <property type="match status" value="1"/>
</dbReference>
<name>A0ABT9YI46_9BACI</name>
<evidence type="ECO:0000256" key="1">
    <source>
        <dbReference type="ARBA" id="ARBA00022679"/>
    </source>
</evidence>
<keyword evidence="1" id="KW-0808">Transferase</keyword>
<dbReference type="PANTHER" id="PTHR43861">
    <property type="entry name" value="TRANS-ACONITATE 2-METHYLTRANSFERASE-RELATED"/>
    <property type="match status" value="1"/>
</dbReference>
<dbReference type="Pfam" id="PF13649">
    <property type="entry name" value="Methyltransf_25"/>
    <property type="match status" value="1"/>
</dbReference>
<evidence type="ECO:0000313" key="4">
    <source>
        <dbReference type="Proteomes" id="UP001225034"/>
    </source>
</evidence>
<keyword evidence="4" id="KW-1185">Reference proteome</keyword>
<accession>A0ABT9YI46</accession>
<dbReference type="InterPro" id="IPR041698">
    <property type="entry name" value="Methyltransf_25"/>
</dbReference>
<dbReference type="GO" id="GO:0008168">
    <property type="term" value="F:methyltransferase activity"/>
    <property type="evidence" value="ECO:0007669"/>
    <property type="project" value="UniProtKB-KW"/>
</dbReference>
<proteinExistence type="predicted"/>
<dbReference type="GO" id="GO:0032259">
    <property type="term" value="P:methylation"/>
    <property type="evidence" value="ECO:0007669"/>
    <property type="project" value="UniProtKB-KW"/>
</dbReference>
<dbReference type="Gene3D" id="3.40.50.150">
    <property type="entry name" value="Vaccinia Virus protein VP39"/>
    <property type="match status" value="1"/>
</dbReference>
<evidence type="ECO:0000313" key="3">
    <source>
        <dbReference type="EMBL" id="MDQ0207530.1"/>
    </source>
</evidence>
<sequence length="251" mass="28930">MSETNLEKYQNPEKYDELYEHYQDDYLYIMEYARHINRPIIDLACGTGRVTIPLSKKGLTMIGVDLHAGMLDRAKQKATQEQLDIRFEQQDCSNLDLGVQSPLIFMTGNSFQHFLTNESQDALFESVKKHLASGGGFIFDTRNPILAELSAGDVSEERYLNSNNQTVIEKHTEEYDHHSQILHCTTETIIQEREQSIQQSTESIALRYTYPLELKRLLATHGFEWINIHGSWKKTVFEESSPQMIVHCKIG</sequence>
<evidence type="ECO:0000259" key="2">
    <source>
        <dbReference type="Pfam" id="PF13649"/>
    </source>
</evidence>
<feature type="domain" description="Methyltransferase" evidence="2">
    <location>
        <begin position="40"/>
        <end position="135"/>
    </location>
</feature>
<dbReference type="InterPro" id="IPR029063">
    <property type="entry name" value="SAM-dependent_MTases_sf"/>
</dbReference>
<dbReference type="Proteomes" id="UP001225034">
    <property type="component" value="Unassembled WGS sequence"/>
</dbReference>
<gene>
    <name evidence="3" type="ORF">J2S05_002331</name>
</gene>
<comment type="caution">
    <text evidence="3">The sequence shown here is derived from an EMBL/GenBank/DDBJ whole genome shotgun (WGS) entry which is preliminary data.</text>
</comment>
<organism evidence="3 4">
    <name type="scientific">Alkalicoccobacillus murimartini</name>
    <dbReference type="NCBI Taxonomy" id="171685"/>
    <lineage>
        <taxon>Bacteria</taxon>
        <taxon>Bacillati</taxon>
        <taxon>Bacillota</taxon>
        <taxon>Bacilli</taxon>
        <taxon>Bacillales</taxon>
        <taxon>Bacillaceae</taxon>
        <taxon>Alkalicoccobacillus</taxon>
    </lineage>
</organism>
<reference evidence="3 4" key="1">
    <citation type="submission" date="2023-07" db="EMBL/GenBank/DDBJ databases">
        <title>Genomic Encyclopedia of Type Strains, Phase IV (KMG-IV): sequencing the most valuable type-strain genomes for metagenomic binning, comparative biology and taxonomic classification.</title>
        <authorList>
            <person name="Goeker M."/>
        </authorList>
    </citation>
    <scope>NUCLEOTIDE SEQUENCE [LARGE SCALE GENOMIC DNA]</scope>
    <source>
        <strain evidence="3 4">DSM 19154</strain>
    </source>
</reference>
<protein>
    <submittedName>
        <fullName evidence="3">SAM-dependent methyltransferase</fullName>
    </submittedName>
</protein>
<dbReference type="RefSeq" id="WP_306982900.1">
    <property type="nucleotide sequence ID" value="NZ_JAUSUA010000003.1"/>
</dbReference>
<dbReference type="Gene3D" id="2.20.25.110">
    <property type="entry name" value="S-adenosyl-L-methionine-dependent methyltransferases"/>
    <property type="match status" value="1"/>
</dbReference>
<dbReference type="SUPFAM" id="SSF53335">
    <property type="entry name" value="S-adenosyl-L-methionine-dependent methyltransferases"/>
    <property type="match status" value="1"/>
</dbReference>